<dbReference type="Pfam" id="PF00534">
    <property type="entry name" value="Glycos_transf_1"/>
    <property type="match status" value="1"/>
</dbReference>
<evidence type="ECO:0000313" key="2">
    <source>
        <dbReference type="EMBL" id="VVV02874.1"/>
    </source>
</evidence>
<feature type="domain" description="Glycosyl transferase family 1" evidence="1">
    <location>
        <begin position="138"/>
        <end position="283"/>
    </location>
</feature>
<gene>
    <name evidence="2" type="ORF">AW0309160_00199</name>
</gene>
<dbReference type="PANTHER" id="PTHR45947:SF3">
    <property type="entry name" value="SULFOQUINOVOSYL TRANSFERASE SQD2"/>
    <property type="match status" value="1"/>
</dbReference>
<dbReference type="InterPro" id="IPR001296">
    <property type="entry name" value="Glyco_trans_1"/>
</dbReference>
<sequence length="441" mass="51080">MKIINYVVGKDNKSKIFYDIFTRFSNYLSIKCPDKYYLTVTEQPIDNADLYHYHRPQFKGITHHPSVVTIHHDLNDTDLSLDEKIFIQEYEKANLTICLNTNQENYLKNYDIPNVMVIPHGYDNKLSLIDSSYNKDSKLTIGFISKRYGRRVKGEVYLEEILNQLSPQKVKFIFVGAGRREETILARSLGFEVECYEYLPYVTLLSLYSKIDYLLMCSDSEGGPANIPEALGSKTPVLSFDIGLVSDLVIDGKNGFILSGKSKEDALLIKRIYDNNEITENILKNWESTESLLTWEQVFEKHINAYDNTLLDFNNMDVNYETKKLIQPLNNIKLDFIFPKIIKKEQSICLNVMLINDERFLSEELVTNSNMFIAIKENIDGEECEVLRFRLEQEIVIGANRIKINLNCGKYLIGKSFTLDLLCDHLGWFNVCDDYIVLKFI</sequence>
<protein>
    <recommendedName>
        <fullName evidence="1">Glycosyl transferase family 1 domain-containing protein</fullName>
    </recommendedName>
</protein>
<dbReference type="PANTHER" id="PTHR45947">
    <property type="entry name" value="SULFOQUINOVOSYL TRANSFERASE SQD2"/>
    <property type="match status" value="1"/>
</dbReference>
<dbReference type="CDD" id="cd03801">
    <property type="entry name" value="GT4_PimA-like"/>
    <property type="match status" value="1"/>
</dbReference>
<reference evidence="2" key="1">
    <citation type="submission" date="2019-09" db="EMBL/GenBank/DDBJ databases">
        <authorList>
            <person name="Hjerde E."/>
        </authorList>
    </citation>
    <scope>NUCLEOTIDE SEQUENCE</scope>
    <source>
        <strain evidence="2">06/09/160</strain>
    </source>
</reference>
<dbReference type="SUPFAM" id="SSF53756">
    <property type="entry name" value="UDP-Glycosyltransferase/glycogen phosphorylase"/>
    <property type="match status" value="1"/>
</dbReference>
<dbReference type="InterPro" id="IPR050194">
    <property type="entry name" value="Glycosyltransferase_grp1"/>
</dbReference>
<dbReference type="EMBL" id="LR721750">
    <property type="protein sequence ID" value="VVV02874.1"/>
    <property type="molecule type" value="Genomic_DNA"/>
</dbReference>
<organism evidence="2">
    <name type="scientific">Aliivibrio wodanis</name>
    <dbReference type="NCBI Taxonomy" id="80852"/>
    <lineage>
        <taxon>Bacteria</taxon>
        <taxon>Pseudomonadati</taxon>
        <taxon>Pseudomonadota</taxon>
        <taxon>Gammaproteobacteria</taxon>
        <taxon>Vibrionales</taxon>
        <taxon>Vibrionaceae</taxon>
        <taxon>Aliivibrio</taxon>
    </lineage>
</organism>
<dbReference type="GO" id="GO:0016757">
    <property type="term" value="F:glycosyltransferase activity"/>
    <property type="evidence" value="ECO:0007669"/>
    <property type="project" value="InterPro"/>
</dbReference>
<evidence type="ECO:0000259" key="1">
    <source>
        <dbReference type="Pfam" id="PF00534"/>
    </source>
</evidence>
<proteinExistence type="predicted"/>
<name>A0A5Q4ZLX0_9GAMM</name>
<dbReference type="AlphaFoldDB" id="A0A5Q4ZLX0"/>
<accession>A0A5Q4ZLX0</accession>
<dbReference type="Gene3D" id="3.40.50.2000">
    <property type="entry name" value="Glycogen Phosphorylase B"/>
    <property type="match status" value="2"/>
</dbReference>